<dbReference type="EMBL" id="JASBNA010000071">
    <property type="protein sequence ID" value="KAK7678511.1"/>
    <property type="molecule type" value="Genomic_DNA"/>
</dbReference>
<accession>A0AAW0FIF2</accession>
<keyword evidence="3" id="KW-1185">Reference proteome</keyword>
<protein>
    <submittedName>
        <fullName evidence="2">Uncharacterized protein</fullName>
    </submittedName>
</protein>
<reference evidence="2 3" key="1">
    <citation type="submission" date="2022-09" db="EMBL/GenBank/DDBJ databases">
        <authorList>
            <person name="Palmer J.M."/>
        </authorList>
    </citation>
    <scope>NUCLEOTIDE SEQUENCE [LARGE SCALE GENOMIC DNA]</scope>
    <source>
        <strain evidence="2 3">DSM 7382</strain>
    </source>
</reference>
<organism evidence="2 3">
    <name type="scientific">Cerrena zonata</name>
    <dbReference type="NCBI Taxonomy" id="2478898"/>
    <lineage>
        <taxon>Eukaryota</taxon>
        <taxon>Fungi</taxon>
        <taxon>Dikarya</taxon>
        <taxon>Basidiomycota</taxon>
        <taxon>Agaricomycotina</taxon>
        <taxon>Agaricomycetes</taxon>
        <taxon>Polyporales</taxon>
        <taxon>Cerrenaceae</taxon>
        <taxon>Cerrena</taxon>
    </lineage>
</organism>
<evidence type="ECO:0000313" key="3">
    <source>
        <dbReference type="Proteomes" id="UP001385951"/>
    </source>
</evidence>
<dbReference type="AlphaFoldDB" id="A0AAW0FIF2"/>
<comment type="caution">
    <text evidence="2">The sequence shown here is derived from an EMBL/GenBank/DDBJ whole genome shotgun (WGS) entry which is preliminary data.</text>
</comment>
<dbReference type="EMBL" id="JASBNA010000068">
    <property type="protein sequence ID" value="KAK7678739.1"/>
    <property type="molecule type" value="Genomic_DNA"/>
</dbReference>
<gene>
    <name evidence="2" type="ORF">QCA50_018321</name>
    <name evidence="1" type="ORF">QCA50_018572</name>
</gene>
<proteinExistence type="predicted"/>
<evidence type="ECO:0000313" key="1">
    <source>
        <dbReference type="EMBL" id="KAK7678511.1"/>
    </source>
</evidence>
<dbReference type="Proteomes" id="UP001385951">
    <property type="component" value="Unassembled WGS sequence"/>
</dbReference>
<name>A0AAW0FIF2_9APHY</name>
<sequence length="194" mass="21946">MPHTPYPTASHTLLPPSPTLPIAEQDYQPSQPDTLIVPCPSPKSNIIPPHLQRMIVKDVIAIMGKHKITMASLLKFLGEHQLRIKPKMSLKMKRKLRGLKLNVVEYDSASNFFPHSAYGAFLEVTKVYHMYRELAMAFMSRCQVLEKKLINHGIELPDMDPSSPWYHAFPQAVCSRCATPLSSVTELSELLEKI</sequence>
<evidence type="ECO:0000313" key="2">
    <source>
        <dbReference type="EMBL" id="KAK7678739.1"/>
    </source>
</evidence>